<evidence type="ECO:0000313" key="2">
    <source>
        <dbReference type="EMBL" id="KNZ44709.1"/>
    </source>
</evidence>
<dbReference type="Proteomes" id="UP000037035">
    <property type="component" value="Unassembled WGS sequence"/>
</dbReference>
<feature type="region of interest" description="Disordered" evidence="1">
    <location>
        <begin position="73"/>
        <end position="164"/>
    </location>
</feature>
<dbReference type="AlphaFoldDB" id="A0A0L6U830"/>
<proteinExistence type="predicted"/>
<gene>
    <name evidence="2" type="ORF">VP01_88g1</name>
</gene>
<feature type="compositionally biased region" description="Basic and acidic residues" evidence="1">
    <location>
        <begin position="131"/>
        <end position="164"/>
    </location>
</feature>
<reference evidence="2 3" key="1">
    <citation type="submission" date="2015-08" db="EMBL/GenBank/DDBJ databases">
        <title>Next Generation Sequencing and Analysis of the Genome of Puccinia sorghi L Schw, the Causal Agent of Maize Common Rust.</title>
        <authorList>
            <person name="Rochi L."/>
            <person name="Burguener G."/>
            <person name="Darino M."/>
            <person name="Turjanski A."/>
            <person name="Kreff E."/>
            <person name="Dieguez M.J."/>
            <person name="Sacco F."/>
        </authorList>
    </citation>
    <scope>NUCLEOTIDE SEQUENCE [LARGE SCALE GENOMIC DNA]</scope>
    <source>
        <strain evidence="2 3">RO10H11247</strain>
    </source>
</reference>
<feature type="compositionally biased region" description="Basic and acidic residues" evidence="1">
    <location>
        <begin position="98"/>
        <end position="112"/>
    </location>
</feature>
<feature type="region of interest" description="Disordered" evidence="1">
    <location>
        <begin position="16"/>
        <end position="49"/>
    </location>
</feature>
<name>A0A0L6U830_9BASI</name>
<comment type="caution">
    <text evidence="2">The sequence shown here is derived from an EMBL/GenBank/DDBJ whole genome shotgun (WGS) entry which is preliminary data.</text>
</comment>
<dbReference type="VEuPathDB" id="FungiDB:VP01_88g1"/>
<evidence type="ECO:0000256" key="1">
    <source>
        <dbReference type="SAM" id="MobiDB-lite"/>
    </source>
</evidence>
<keyword evidence="3" id="KW-1185">Reference proteome</keyword>
<feature type="compositionally biased region" description="Polar residues" evidence="1">
    <location>
        <begin position="38"/>
        <end position="49"/>
    </location>
</feature>
<protein>
    <submittedName>
        <fullName evidence="2">Uncharacterized protein</fullName>
    </submittedName>
</protein>
<sequence>MEDLHSLLDVAGAPVLDASDDDNHLPPEISDLHMNPGAISTQDASNTPGTLTLTDLPVVEGASPSLMCPCAITPSSGHSPPSVAGRRPPPYISSSIAHQREKTEESTKKDDVGNQMLMMIHKSSEQSAMWQREKRECAEENQAKDRHEQRAQAELKEQARKEERAQAKIYSEHMRLQVQLDRDALDQQAWESNLRAAQRDEDQRAKRQQPRRPQRSLRWRLRVPCWQSWPTWVEAEREYVNGVNQVRHPRLGSDLLDGPTFIPNADAATITVIFESI</sequence>
<evidence type="ECO:0000313" key="3">
    <source>
        <dbReference type="Proteomes" id="UP000037035"/>
    </source>
</evidence>
<accession>A0A0L6U830</accession>
<dbReference type="EMBL" id="LAVV01014493">
    <property type="protein sequence ID" value="KNZ44709.1"/>
    <property type="molecule type" value="Genomic_DNA"/>
</dbReference>
<organism evidence="2 3">
    <name type="scientific">Puccinia sorghi</name>
    <dbReference type="NCBI Taxonomy" id="27349"/>
    <lineage>
        <taxon>Eukaryota</taxon>
        <taxon>Fungi</taxon>
        <taxon>Dikarya</taxon>
        <taxon>Basidiomycota</taxon>
        <taxon>Pucciniomycotina</taxon>
        <taxon>Pucciniomycetes</taxon>
        <taxon>Pucciniales</taxon>
        <taxon>Pucciniaceae</taxon>
        <taxon>Puccinia</taxon>
    </lineage>
</organism>